<keyword evidence="6 8" id="KW-1133">Transmembrane helix</keyword>
<feature type="transmembrane region" description="Helical" evidence="8">
    <location>
        <begin position="231"/>
        <end position="256"/>
    </location>
</feature>
<evidence type="ECO:0000256" key="1">
    <source>
        <dbReference type="ARBA" id="ARBA00004651"/>
    </source>
</evidence>
<dbReference type="AlphaFoldDB" id="A0A521DL27"/>
<proteinExistence type="inferred from homology"/>
<dbReference type="PROSITE" id="PS00872">
    <property type="entry name" value="NA_GALACTOSIDE_SYMP"/>
    <property type="match status" value="1"/>
</dbReference>
<feature type="transmembrane region" description="Helical" evidence="8">
    <location>
        <begin position="112"/>
        <end position="136"/>
    </location>
</feature>
<sequence length="463" mass="51802">MHDKISLKEKIGYGLGDAASSMFWKIFSMYLLFFYTDVFGLAPAVVGTMFLITRIWDSCFDPIVGILADRTKSKWGKFRPYLLWVAIPFAVIGVLTFYTPDFDEKGKIIYAYVTYSLMMMIYSLINVPYASLLGVMSSDRKERNTLSSYRMVFAFGGSLLALWLIEPLVNYFGGNLNSKTGWLATIAVFGFITTAFFWACFAFTKERIKPIADEKNNLKEDLKDLWKNKPWWILLGAGIGALVFNSIRDGAAVYYFKYYVSSSVNFDFSLFGTDFHMTPTSIYLVLGQAANIIGVIIATPIANKIGKKKTFFGAMALAAILSLVFYLFGKEDVFLIMSFQVLISICAGCIFPLIWSMYADSADYSEWKQGRRATGLVFSASSMSQKFGWTIGGAGAGWLLGYFGFQANVEQTATAQNGIQLMLSILPAIAAAISVAFIAFYPLSEEKLQIIEQDLNEKRDQNH</sequence>
<keyword evidence="7 8" id="KW-0472">Membrane</keyword>
<evidence type="ECO:0000256" key="3">
    <source>
        <dbReference type="ARBA" id="ARBA00022448"/>
    </source>
</evidence>
<feature type="transmembrane region" description="Helical" evidence="8">
    <location>
        <begin position="387"/>
        <end position="405"/>
    </location>
</feature>
<feature type="transmembrane region" description="Helical" evidence="8">
    <location>
        <begin position="81"/>
        <end position="100"/>
    </location>
</feature>
<accession>A0A521DL27</accession>
<dbReference type="OrthoDB" id="9764596at2"/>
<evidence type="ECO:0000256" key="6">
    <source>
        <dbReference type="ARBA" id="ARBA00022989"/>
    </source>
</evidence>
<feature type="transmembrane region" description="Helical" evidence="8">
    <location>
        <begin position="310"/>
        <end position="328"/>
    </location>
</feature>
<evidence type="ECO:0000256" key="8">
    <source>
        <dbReference type="SAM" id="Phobius"/>
    </source>
</evidence>
<feature type="transmembrane region" description="Helical" evidence="8">
    <location>
        <begin position="425"/>
        <end position="443"/>
    </location>
</feature>
<evidence type="ECO:0000313" key="10">
    <source>
        <dbReference type="Proteomes" id="UP000319267"/>
    </source>
</evidence>
<feature type="transmembrane region" description="Helical" evidence="8">
    <location>
        <begin position="41"/>
        <end position="60"/>
    </location>
</feature>
<keyword evidence="10" id="KW-1185">Reference proteome</keyword>
<comment type="subcellular location">
    <subcellularLocation>
        <location evidence="1">Cell membrane</location>
        <topology evidence="1">Multi-pass membrane protein</topology>
    </subcellularLocation>
</comment>
<dbReference type="RefSeq" id="WP_111378328.1">
    <property type="nucleotide sequence ID" value="NZ_CP043612.1"/>
</dbReference>
<dbReference type="GO" id="GO:0005886">
    <property type="term" value="C:plasma membrane"/>
    <property type="evidence" value="ECO:0007669"/>
    <property type="project" value="UniProtKB-SubCell"/>
</dbReference>
<dbReference type="GO" id="GO:0015293">
    <property type="term" value="F:symporter activity"/>
    <property type="evidence" value="ECO:0007669"/>
    <property type="project" value="InterPro"/>
</dbReference>
<dbReference type="NCBIfam" id="TIGR00792">
    <property type="entry name" value="gph"/>
    <property type="match status" value="1"/>
</dbReference>
<evidence type="ECO:0000256" key="7">
    <source>
        <dbReference type="ARBA" id="ARBA00023136"/>
    </source>
</evidence>
<feature type="transmembrane region" description="Helical" evidence="8">
    <location>
        <begin position="148"/>
        <end position="169"/>
    </location>
</feature>
<evidence type="ECO:0000256" key="5">
    <source>
        <dbReference type="ARBA" id="ARBA00022692"/>
    </source>
</evidence>
<protein>
    <submittedName>
        <fullName evidence="9">Glycoside/pentoside/hexuronide:cation symporter, GPH family</fullName>
    </submittedName>
</protein>
<dbReference type="Pfam" id="PF13347">
    <property type="entry name" value="MFS_2"/>
    <property type="match status" value="1"/>
</dbReference>
<reference evidence="9 10" key="1">
    <citation type="submission" date="2017-05" db="EMBL/GenBank/DDBJ databases">
        <authorList>
            <person name="Varghese N."/>
            <person name="Submissions S."/>
        </authorList>
    </citation>
    <scope>NUCLEOTIDE SEQUENCE [LARGE SCALE GENOMIC DNA]</scope>
    <source>
        <strain evidence="9 10">DSM 29982</strain>
    </source>
</reference>
<dbReference type="Proteomes" id="UP000319267">
    <property type="component" value="Unassembled WGS sequence"/>
</dbReference>
<feature type="transmembrane region" description="Helical" evidence="8">
    <location>
        <begin position="181"/>
        <end position="203"/>
    </location>
</feature>
<evidence type="ECO:0000256" key="4">
    <source>
        <dbReference type="ARBA" id="ARBA00022475"/>
    </source>
</evidence>
<dbReference type="PANTHER" id="PTHR11328">
    <property type="entry name" value="MAJOR FACILITATOR SUPERFAMILY DOMAIN-CONTAINING PROTEIN"/>
    <property type="match status" value="1"/>
</dbReference>
<keyword evidence="3" id="KW-0813">Transport</keyword>
<dbReference type="CDD" id="cd17332">
    <property type="entry name" value="MFS_MelB_like"/>
    <property type="match status" value="1"/>
</dbReference>
<comment type="similarity">
    <text evidence="2">Belongs to the sodium:galactoside symporter (TC 2.A.2) family.</text>
</comment>
<dbReference type="InterPro" id="IPR039672">
    <property type="entry name" value="MFS_2"/>
</dbReference>
<name>A0A521DL27_9FLAO</name>
<dbReference type="SUPFAM" id="SSF103473">
    <property type="entry name" value="MFS general substrate transporter"/>
    <property type="match status" value="1"/>
</dbReference>
<keyword evidence="4" id="KW-1003">Cell membrane</keyword>
<feature type="transmembrane region" description="Helical" evidence="8">
    <location>
        <begin position="276"/>
        <end position="298"/>
    </location>
</feature>
<dbReference type="GO" id="GO:0008643">
    <property type="term" value="P:carbohydrate transport"/>
    <property type="evidence" value="ECO:0007669"/>
    <property type="project" value="InterPro"/>
</dbReference>
<dbReference type="GO" id="GO:0006814">
    <property type="term" value="P:sodium ion transport"/>
    <property type="evidence" value="ECO:0007669"/>
    <property type="project" value="InterPro"/>
</dbReference>
<gene>
    <name evidence="9" type="ORF">SAMN06265220_103147</name>
</gene>
<organism evidence="9 10">
    <name type="scientific">Flavobacterium nitrogenifigens</name>
    <dbReference type="NCBI Taxonomy" id="1617283"/>
    <lineage>
        <taxon>Bacteria</taxon>
        <taxon>Pseudomonadati</taxon>
        <taxon>Bacteroidota</taxon>
        <taxon>Flavobacteriia</taxon>
        <taxon>Flavobacteriales</taxon>
        <taxon>Flavobacteriaceae</taxon>
        <taxon>Flavobacterium</taxon>
    </lineage>
</organism>
<dbReference type="EMBL" id="FXTQ01000003">
    <property type="protein sequence ID" value="SMO72386.1"/>
    <property type="molecule type" value="Genomic_DNA"/>
</dbReference>
<dbReference type="InterPro" id="IPR018043">
    <property type="entry name" value="Na/Gal_symport_CS"/>
</dbReference>
<dbReference type="Gene3D" id="1.20.1250.20">
    <property type="entry name" value="MFS general substrate transporter like domains"/>
    <property type="match status" value="1"/>
</dbReference>
<dbReference type="PANTHER" id="PTHR11328:SF24">
    <property type="entry name" value="MAJOR FACILITATOR SUPERFAMILY (MFS) PROFILE DOMAIN-CONTAINING PROTEIN"/>
    <property type="match status" value="1"/>
</dbReference>
<dbReference type="InterPro" id="IPR036259">
    <property type="entry name" value="MFS_trans_sf"/>
</dbReference>
<evidence type="ECO:0000256" key="2">
    <source>
        <dbReference type="ARBA" id="ARBA00009617"/>
    </source>
</evidence>
<dbReference type="InterPro" id="IPR001927">
    <property type="entry name" value="Na/Gal_symport"/>
</dbReference>
<keyword evidence="5 8" id="KW-0812">Transmembrane</keyword>
<feature type="transmembrane region" description="Helical" evidence="8">
    <location>
        <begin position="334"/>
        <end position="358"/>
    </location>
</feature>
<evidence type="ECO:0000313" key="9">
    <source>
        <dbReference type="EMBL" id="SMO72386.1"/>
    </source>
</evidence>